<evidence type="ECO:0000313" key="6">
    <source>
        <dbReference type="EMBL" id="MCZ0963402.1"/>
    </source>
</evidence>
<dbReference type="RefSeq" id="WP_268943479.1">
    <property type="nucleotide sequence ID" value="NZ_JAPTYD010000036.1"/>
</dbReference>
<dbReference type="SUPFAM" id="SSF46785">
    <property type="entry name" value="Winged helix' DNA-binding domain"/>
    <property type="match status" value="1"/>
</dbReference>
<comment type="similarity">
    <text evidence="1">Belongs to the LysR transcriptional regulatory family.</text>
</comment>
<evidence type="ECO:0000313" key="7">
    <source>
        <dbReference type="Proteomes" id="UP001149822"/>
    </source>
</evidence>
<keyword evidence="3" id="KW-0238">DNA-binding</keyword>
<evidence type="ECO:0000256" key="3">
    <source>
        <dbReference type="ARBA" id="ARBA00023125"/>
    </source>
</evidence>
<dbReference type="Pfam" id="PF03466">
    <property type="entry name" value="LysR_substrate"/>
    <property type="match status" value="1"/>
</dbReference>
<keyword evidence="4" id="KW-0804">Transcription</keyword>
<dbReference type="InterPro" id="IPR036390">
    <property type="entry name" value="WH_DNA-bd_sf"/>
</dbReference>
<evidence type="ECO:0000256" key="2">
    <source>
        <dbReference type="ARBA" id="ARBA00023015"/>
    </source>
</evidence>
<dbReference type="EMBL" id="JAPTYD010000036">
    <property type="protein sequence ID" value="MCZ0963402.1"/>
    <property type="molecule type" value="Genomic_DNA"/>
</dbReference>
<dbReference type="PANTHER" id="PTHR30346:SF28">
    <property type="entry name" value="HTH-TYPE TRANSCRIPTIONAL REGULATOR CYNR"/>
    <property type="match status" value="1"/>
</dbReference>
<dbReference type="SUPFAM" id="SSF53850">
    <property type="entry name" value="Periplasmic binding protein-like II"/>
    <property type="match status" value="1"/>
</dbReference>
<feature type="domain" description="HTH lysR-type" evidence="5">
    <location>
        <begin position="10"/>
        <end position="67"/>
    </location>
</feature>
<keyword evidence="2" id="KW-0805">Transcription regulation</keyword>
<dbReference type="InterPro" id="IPR000847">
    <property type="entry name" value="LysR_HTH_N"/>
</dbReference>
<dbReference type="InterPro" id="IPR036388">
    <property type="entry name" value="WH-like_DNA-bd_sf"/>
</dbReference>
<dbReference type="Pfam" id="PF00126">
    <property type="entry name" value="HTH_1"/>
    <property type="match status" value="1"/>
</dbReference>
<gene>
    <name evidence="6" type="ORF">OU682_17485</name>
</gene>
<dbReference type="Gene3D" id="3.40.190.10">
    <property type="entry name" value="Periplasmic binding protein-like II"/>
    <property type="match status" value="2"/>
</dbReference>
<dbReference type="CDD" id="cd05466">
    <property type="entry name" value="PBP2_LTTR_substrate"/>
    <property type="match status" value="1"/>
</dbReference>
<dbReference type="PANTHER" id="PTHR30346">
    <property type="entry name" value="TRANSCRIPTIONAL DUAL REGULATOR HCAR-RELATED"/>
    <property type="match status" value="1"/>
</dbReference>
<accession>A0ABT4J9Y2</accession>
<name>A0ABT4J9Y2_9RHOB</name>
<dbReference type="Gene3D" id="1.10.10.10">
    <property type="entry name" value="Winged helix-like DNA-binding domain superfamily/Winged helix DNA-binding domain"/>
    <property type="match status" value="1"/>
</dbReference>
<evidence type="ECO:0000259" key="5">
    <source>
        <dbReference type="PROSITE" id="PS50931"/>
    </source>
</evidence>
<sequence length="320" mass="34229">MKINSQNTNMNLRHLRALHAIRAEGSFARAADRLGVVPSALTETIRQLEESAGVPLFDRRMRPPQLTGAGLEFLDETRPALEALDHALERLQESADLGRGRLALGASPSTIGGLVAPALRRFRADHPAIAVRLHDGPAEDLARMVADGDLDLAVAGYSSTSPMLEMREIACDPIGLVVPVDHPLTRLGRPPRLAEIDPATLIHLDEGAGTARLLADAPDLPPPLKSGPLRVASTFGQLCLIRAGIGVGLLPQKAALLFDDPRLVFLKVADLRLARRISLIWPARRALSHVAARFMALCEAELTASGARTGDHAGTDQPGQ</sequence>
<protein>
    <submittedName>
        <fullName evidence="6">LysR family transcriptional regulator</fullName>
    </submittedName>
</protein>
<dbReference type="Proteomes" id="UP001149822">
    <property type="component" value="Unassembled WGS sequence"/>
</dbReference>
<dbReference type="PROSITE" id="PS50931">
    <property type="entry name" value="HTH_LYSR"/>
    <property type="match status" value="1"/>
</dbReference>
<keyword evidence="7" id="KW-1185">Reference proteome</keyword>
<evidence type="ECO:0000256" key="1">
    <source>
        <dbReference type="ARBA" id="ARBA00009437"/>
    </source>
</evidence>
<dbReference type="InterPro" id="IPR005119">
    <property type="entry name" value="LysR_subst-bd"/>
</dbReference>
<reference evidence="6" key="1">
    <citation type="submission" date="2022-12" db="EMBL/GenBank/DDBJ databases">
        <title>Paracoccus sp. EF6 isolated from a lake water.</title>
        <authorList>
            <person name="Liu H."/>
        </authorList>
    </citation>
    <scope>NUCLEOTIDE SEQUENCE</scope>
    <source>
        <strain evidence="6">EF6</strain>
    </source>
</reference>
<evidence type="ECO:0000256" key="4">
    <source>
        <dbReference type="ARBA" id="ARBA00023163"/>
    </source>
</evidence>
<organism evidence="6 7">
    <name type="scientific">Paracoccus benzoatiresistens</name>
    <dbReference type="NCBI Taxonomy" id="2997341"/>
    <lineage>
        <taxon>Bacteria</taxon>
        <taxon>Pseudomonadati</taxon>
        <taxon>Pseudomonadota</taxon>
        <taxon>Alphaproteobacteria</taxon>
        <taxon>Rhodobacterales</taxon>
        <taxon>Paracoccaceae</taxon>
        <taxon>Paracoccus</taxon>
    </lineage>
</organism>
<proteinExistence type="inferred from homology"/>
<comment type="caution">
    <text evidence="6">The sequence shown here is derived from an EMBL/GenBank/DDBJ whole genome shotgun (WGS) entry which is preliminary data.</text>
</comment>